<comment type="caution">
    <text evidence="1">The sequence shown here is derived from an EMBL/GenBank/DDBJ whole genome shotgun (WGS) entry which is preliminary data.</text>
</comment>
<dbReference type="Pfam" id="PF01501">
    <property type="entry name" value="Glyco_transf_8"/>
    <property type="match status" value="1"/>
</dbReference>
<evidence type="ECO:0000313" key="1">
    <source>
        <dbReference type="EMBL" id="NVO87745.1"/>
    </source>
</evidence>
<protein>
    <submittedName>
        <fullName evidence="1">Glycosyl transferase</fullName>
    </submittedName>
</protein>
<dbReference type="Gene3D" id="3.90.550.10">
    <property type="entry name" value="Spore Coat Polysaccharide Biosynthesis Protein SpsA, Chain A"/>
    <property type="match status" value="1"/>
</dbReference>
<accession>A0A7Y7UIW9</accession>
<proteinExistence type="predicted"/>
<dbReference type="PANTHER" id="PTHR11183">
    <property type="entry name" value="GLYCOGENIN SUBFAMILY MEMBER"/>
    <property type="match status" value="1"/>
</dbReference>
<dbReference type="Proteomes" id="UP000542889">
    <property type="component" value="Unassembled WGS sequence"/>
</dbReference>
<dbReference type="GO" id="GO:0016757">
    <property type="term" value="F:glycosyltransferase activity"/>
    <property type="evidence" value="ECO:0007669"/>
    <property type="project" value="InterPro"/>
</dbReference>
<evidence type="ECO:0000313" key="2">
    <source>
        <dbReference type="Proteomes" id="UP000542889"/>
    </source>
</evidence>
<gene>
    <name evidence="1" type="ORF">HWN39_04435</name>
</gene>
<dbReference type="EMBL" id="JABXWP010000004">
    <property type="protein sequence ID" value="NVO87745.1"/>
    <property type="molecule type" value="Genomic_DNA"/>
</dbReference>
<keyword evidence="1" id="KW-0808">Transferase</keyword>
<dbReference type="AlphaFoldDB" id="A0A7Y7UIW9"/>
<dbReference type="SUPFAM" id="SSF53448">
    <property type="entry name" value="Nucleotide-diphospho-sugar transferases"/>
    <property type="match status" value="1"/>
</dbReference>
<sequence length="286" mass="33068">MGENAVLFNETGSHIQLTGTAIASLCMHLPVDTPLKILVMADRGLGGDVDWLKRIPTYFLRPKVKIEVWVKPPIMDHIHPINQVGRFPSVTLWRLFAPYTFDKINRMLYLDNDVLICDNILPLFDMLPDDKTIGVVNDFQAFVNDGFEEGSVWSEVKHFGTYFNSGVLLFNVSKYISAYTQDQLAEAVNTRDYDFLDQTILNDFFADQAAYLPFQYNFQKDDEWLNHFATDRNPKQAQKLIAARDKIVIRHFVVGEQVLSRPWEHGCSFNEFERTFWQVFSQVTLV</sequence>
<dbReference type="RefSeq" id="WP_176817749.1">
    <property type="nucleotide sequence ID" value="NZ_JABXWP010000004.1"/>
</dbReference>
<reference evidence="1 2" key="1">
    <citation type="submission" date="2020-06" db="EMBL/GenBank/DDBJ databases">
        <title>Lactobacillus rhamnosus QC,genome.</title>
        <authorList>
            <person name="Yi H."/>
            <person name="Jin M."/>
        </authorList>
    </citation>
    <scope>NUCLEOTIDE SEQUENCE [LARGE SCALE GENOMIC DNA]</scope>
    <source>
        <strain evidence="1 2">QC</strain>
    </source>
</reference>
<organism evidence="1 2">
    <name type="scientific">Lacticaseibacillus rhamnosus</name>
    <name type="common">Lactobacillus rhamnosus</name>
    <dbReference type="NCBI Taxonomy" id="47715"/>
    <lineage>
        <taxon>Bacteria</taxon>
        <taxon>Bacillati</taxon>
        <taxon>Bacillota</taxon>
        <taxon>Bacilli</taxon>
        <taxon>Lactobacillales</taxon>
        <taxon>Lactobacillaceae</taxon>
        <taxon>Lacticaseibacillus</taxon>
    </lineage>
</organism>
<dbReference type="InterPro" id="IPR029044">
    <property type="entry name" value="Nucleotide-diphossugar_trans"/>
</dbReference>
<name>A0A7Y7UIW9_LACRH</name>
<dbReference type="InterPro" id="IPR002495">
    <property type="entry name" value="Glyco_trans_8"/>
</dbReference>
<dbReference type="InterPro" id="IPR050587">
    <property type="entry name" value="GNT1/Glycosyltrans_8"/>
</dbReference>